<protein>
    <submittedName>
        <fullName evidence="1">Uncharacterized protein</fullName>
    </submittedName>
</protein>
<sequence>MDSDGVDAWEATRGSIESGVADCKGRASEKSAGYAAKLYRKKFGIIGNIYNSHETTGIAQAKALKPSPEEEIAVQSLAMTRSCTIPHESLQTMERTEIVDGRIVAPEFFMGGPGSQDILKGHFKCSREWLVAKLNMVLNDCCRVCRESKEEDDLEEAELVQQVTLRLTKGLPKPFAENDKTHEPTVLFHDDLSARNILADKNRVVAAACQLLKFLDDTKQMQMPAQEGFRCDKNREIGEEFWEYMQDYEKIQLRQVFLEEMERVEPAWVKEYRRSTVKADFESAVDIADSGWYKKAINGWLDQLDAGGGVVSLRWTRFNA</sequence>
<proteinExistence type="predicted"/>
<keyword evidence="2" id="KW-1185">Reference proteome</keyword>
<dbReference type="EMBL" id="KV748243">
    <property type="protein sequence ID" value="OCK88441.1"/>
    <property type="molecule type" value="Genomic_DNA"/>
</dbReference>
<gene>
    <name evidence="1" type="ORF">K441DRAFT_700596</name>
</gene>
<evidence type="ECO:0000313" key="2">
    <source>
        <dbReference type="Proteomes" id="UP000250078"/>
    </source>
</evidence>
<name>A0ACC8EQ40_9PEZI</name>
<reference evidence="1 2" key="1">
    <citation type="journal article" date="2016" name="Nat. Commun.">
        <title>Ectomycorrhizal ecology is imprinted in the genome of the dominant symbiotic fungus Cenococcum geophilum.</title>
        <authorList>
            <consortium name="DOE Joint Genome Institute"/>
            <person name="Peter M."/>
            <person name="Kohler A."/>
            <person name="Ohm R.A."/>
            <person name="Kuo A."/>
            <person name="Krutzmann J."/>
            <person name="Morin E."/>
            <person name="Arend M."/>
            <person name="Barry K.W."/>
            <person name="Binder M."/>
            <person name="Choi C."/>
            <person name="Clum A."/>
            <person name="Copeland A."/>
            <person name="Grisel N."/>
            <person name="Haridas S."/>
            <person name="Kipfer T."/>
            <person name="LaButti K."/>
            <person name="Lindquist E."/>
            <person name="Lipzen A."/>
            <person name="Maire R."/>
            <person name="Meier B."/>
            <person name="Mihaltcheva S."/>
            <person name="Molinier V."/>
            <person name="Murat C."/>
            <person name="Poggeler S."/>
            <person name="Quandt C.A."/>
            <person name="Sperisen C."/>
            <person name="Tritt A."/>
            <person name="Tisserant E."/>
            <person name="Crous P.W."/>
            <person name="Henrissat B."/>
            <person name="Nehls U."/>
            <person name="Egli S."/>
            <person name="Spatafora J.W."/>
            <person name="Grigoriev I.V."/>
            <person name="Martin F.M."/>
        </authorList>
    </citation>
    <scope>NUCLEOTIDE SEQUENCE [LARGE SCALE GENOMIC DNA]</scope>
    <source>
        <strain evidence="1 2">1.58</strain>
    </source>
</reference>
<organism evidence="1 2">
    <name type="scientific">Cenococcum geophilum 1.58</name>
    <dbReference type="NCBI Taxonomy" id="794803"/>
    <lineage>
        <taxon>Eukaryota</taxon>
        <taxon>Fungi</taxon>
        <taxon>Dikarya</taxon>
        <taxon>Ascomycota</taxon>
        <taxon>Pezizomycotina</taxon>
        <taxon>Dothideomycetes</taxon>
        <taxon>Pleosporomycetidae</taxon>
        <taxon>Gloniales</taxon>
        <taxon>Gloniaceae</taxon>
        <taxon>Cenococcum</taxon>
    </lineage>
</organism>
<evidence type="ECO:0000313" key="1">
    <source>
        <dbReference type="EMBL" id="OCK88441.1"/>
    </source>
</evidence>
<dbReference type="Proteomes" id="UP000250078">
    <property type="component" value="Unassembled WGS sequence"/>
</dbReference>
<accession>A0ACC8EQ40</accession>